<feature type="compositionally biased region" description="Basic residues" evidence="1">
    <location>
        <begin position="150"/>
        <end position="159"/>
    </location>
</feature>
<sequence>MPTSVLLAVLAAAGLLALAPALVRRYDATERLVAERAQSTARVLQRRRRRRTVPGRQPVNTTRALVVTLSEDPVTGALTVPGTRPDGASPVPDSDRGAVDHASAGTPGSDASSAGAGDLASGGAGAGGAASDGASAGRRRPGGGATGRRGASRRAKRLRVVPPAAKRTRRRPPRRHTPAVYRRRRVLAALLLLNFVELIGVVVVGPGFWISFSVTGTLLLAYMVHLRSRALAERRRRRLQAREAAWLAARQAEVRREQARRAAARREAQRRLAAQREGVRRAAMGLDRPADLPAVANGGGSVSYRRSGGLRGRPYQSGRNPH</sequence>
<gene>
    <name evidence="3" type="ORF">GA0070617_1098</name>
</gene>
<reference evidence="3 4" key="1">
    <citation type="submission" date="2016-06" db="EMBL/GenBank/DDBJ databases">
        <authorList>
            <person name="Kjaerup R.B."/>
            <person name="Dalgaard T.S."/>
            <person name="Juul-Madsen H.R."/>
        </authorList>
    </citation>
    <scope>NUCLEOTIDE SEQUENCE [LARGE SCALE GENOMIC DNA]</scope>
    <source>
        <strain evidence="3 4">DSM 45577</strain>
    </source>
</reference>
<keyword evidence="2" id="KW-0812">Transmembrane</keyword>
<keyword evidence="2" id="KW-1133">Transmembrane helix</keyword>
<evidence type="ECO:0000256" key="1">
    <source>
        <dbReference type="SAM" id="MobiDB-lite"/>
    </source>
</evidence>
<dbReference type="STRING" id="683228.GA0070617_1098"/>
<keyword evidence="2" id="KW-0472">Membrane</keyword>
<feature type="transmembrane region" description="Helical" evidence="2">
    <location>
        <begin position="6"/>
        <end position="23"/>
    </location>
</feature>
<evidence type="ECO:0000256" key="2">
    <source>
        <dbReference type="SAM" id="Phobius"/>
    </source>
</evidence>
<feature type="region of interest" description="Disordered" evidence="1">
    <location>
        <begin position="290"/>
        <end position="322"/>
    </location>
</feature>
<feature type="compositionally biased region" description="Gly residues" evidence="1">
    <location>
        <begin position="120"/>
        <end position="130"/>
    </location>
</feature>
<dbReference type="Proteomes" id="UP000198937">
    <property type="component" value="Unassembled WGS sequence"/>
</dbReference>
<keyword evidence="4" id="KW-1185">Reference proteome</keyword>
<feature type="compositionally biased region" description="Basic residues" evidence="1">
    <location>
        <begin position="166"/>
        <end position="178"/>
    </location>
</feature>
<evidence type="ECO:0000313" key="3">
    <source>
        <dbReference type="EMBL" id="SCL49163.1"/>
    </source>
</evidence>
<feature type="transmembrane region" description="Helical" evidence="2">
    <location>
        <begin position="186"/>
        <end position="203"/>
    </location>
</feature>
<proteinExistence type="predicted"/>
<feature type="transmembrane region" description="Helical" evidence="2">
    <location>
        <begin position="209"/>
        <end position="228"/>
    </location>
</feature>
<dbReference type="EMBL" id="FMIA01000002">
    <property type="protein sequence ID" value="SCL49163.1"/>
    <property type="molecule type" value="Genomic_DNA"/>
</dbReference>
<evidence type="ECO:0000313" key="4">
    <source>
        <dbReference type="Proteomes" id="UP000198937"/>
    </source>
</evidence>
<dbReference type="AlphaFoldDB" id="A0A1C6U5F7"/>
<accession>A0A1C6U5F7</accession>
<name>A0A1C6U5F7_9ACTN</name>
<feature type="region of interest" description="Disordered" evidence="1">
    <location>
        <begin position="75"/>
        <end position="178"/>
    </location>
</feature>
<protein>
    <submittedName>
        <fullName evidence="3">Uncharacterized protein</fullName>
    </submittedName>
</protein>
<feature type="compositionally biased region" description="Low complexity" evidence="1">
    <location>
        <begin position="102"/>
        <end position="119"/>
    </location>
</feature>
<organism evidence="3 4">
    <name type="scientific">Micromonospora yangpuensis</name>
    <dbReference type="NCBI Taxonomy" id="683228"/>
    <lineage>
        <taxon>Bacteria</taxon>
        <taxon>Bacillati</taxon>
        <taxon>Actinomycetota</taxon>
        <taxon>Actinomycetes</taxon>
        <taxon>Micromonosporales</taxon>
        <taxon>Micromonosporaceae</taxon>
        <taxon>Micromonospora</taxon>
    </lineage>
</organism>